<organism evidence="1 2">
    <name type="scientific">Nelumbo nucifera</name>
    <name type="common">Sacred lotus</name>
    <dbReference type="NCBI Taxonomy" id="4432"/>
    <lineage>
        <taxon>Eukaryota</taxon>
        <taxon>Viridiplantae</taxon>
        <taxon>Streptophyta</taxon>
        <taxon>Embryophyta</taxon>
        <taxon>Tracheophyta</taxon>
        <taxon>Spermatophyta</taxon>
        <taxon>Magnoliopsida</taxon>
        <taxon>Proteales</taxon>
        <taxon>Nelumbonaceae</taxon>
        <taxon>Nelumbo</taxon>
    </lineage>
</organism>
<comment type="caution">
    <text evidence="1">The sequence shown here is derived from an EMBL/GenBank/DDBJ whole genome shotgun (WGS) entry which is preliminary data.</text>
</comment>
<evidence type="ECO:0000313" key="1">
    <source>
        <dbReference type="EMBL" id="DAD48805.1"/>
    </source>
</evidence>
<reference evidence="1 2" key="1">
    <citation type="journal article" date="2020" name="Mol. Biol. Evol.">
        <title>Distinct Expression and Methylation Patterns for Genes with Different Fates following a Single Whole-Genome Duplication in Flowering Plants.</title>
        <authorList>
            <person name="Shi T."/>
            <person name="Rahmani R.S."/>
            <person name="Gugger P.F."/>
            <person name="Wang M."/>
            <person name="Li H."/>
            <person name="Zhang Y."/>
            <person name="Li Z."/>
            <person name="Wang Q."/>
            <person name="Van de Peer Y."/>
            <person name="Marchal K."/>
            <person name="Chen J."/>
        </authorList>
    </citation>
    <scope>NUCLEOTIDE SEQUENCE [LARGE SCALE GENOMIC DNA]</scope>
    <source>
        <tissue evidence="1">Leaf</tissue>
    </source>
</reference>
<gene>
    <name evidence="1" type="ORF">HUJ06_018742</name>
</gene>
<evidence type="ECO:0000313" key="2">
    <source>
        <dbReference type="Proteomes" id="UP000607653"/>
    </source>
</evidence>
<sequence length="45" mass="4866">MTGGCRSDFLPQKATFTAVGNKEQWRISFILSSSATRSNKDSGGQ</sequence>
<name>A0A822ZZM1_NELNU</name>
<dbReference type="Proteomes" id="UP000607653">
    <property type="component" value="Unassembled WGS sequence"/>
</dbReference>
<proteinExistence type="predicted"/>
<dbReference type="AlphaFoldDB" id="A0A822ZZM1"/>
<dbReference type="EMBL" id="DUZY01000008">
    <property type="protein sequence ID" value="DAD48805.1"/>
    <property type="molecule type" value="Genomic_DNA"/>
</dbReference>
<protein>
    <submittedName>
        <fullName evidence="1">Uncharacterized protein</fullName>
    </submittedName>
</protein>
<accession>A0A822ZZM1</accession>
<keyword evidence="2" id="KW-1185">Reference proteome</keyword>